<dbReference type="PANTHER" id="PTHR22911:SF79">
    <property type="entry name" value="MOBA-LIKE NTP TRANSFERASE DOMAIN-CONTAINING PROTEIN"/>
    <property type="match status" value="1"/>
</dbReference>
<comment type="caution">
    <text evidence="4">The sequence shown here is derived from an EMBL/GenBank/DDBJ whole genome shotgun (WGS) entry which is preliminary data.</text>
</comment>
<comment type="similarity">
    <text evidence="1">Belongs to the EamA transporter family.</text>
</comment>
<feature type="transmembrane region" description="Helical" evidence="2">
    <location>
        <begin position="73"/>
        <end position="93"/>
    </location>
</feature>
<dbReference type="AlphaFoldDB" id="A0A7I9ZL37"/>
<dbReference type="GO" id="GO:0016020">
    <property type="term" value="C:membrane"/>
    <property type="evidence" value="ECO:0007669"/>
    <property type="project" value="InterPro"/>
</dbReference>
<dbReference type="PANTHER" id="PTHR22911">
    <property type="entry name" value="ACYL-MALONYL CONDENSING ENZYME-RELATED"/>
    <property type="match status" value="1"/>
</dbReference>
<evidence type="ECO:0000313" key="5">
    <source>
        <dbReference type="Proteomes" id="UP000465304"/>
    </source>
</evidence>
<dbReference type="Proteomes" id="UP000465304">
    <property type="component" value="Unassembled WGS sequence"/>
</dbReference>
<evidence type="ECO:0000313" key="4">
    <source>
        <dbReference type="EMBL" id="GFH01684.1"/>
    </source>
</evidence>
<dbReference type="SUPFAM" id="SSF103481">
    <property type="entry name" value="Multidrug resistance efflux transporter EmrE"/>
    <property type="match status" value="2"/>
</dbReference>
<keyword evidence="2" id="KW-0812">Transmembrane</keyword>
<feature type="transmembrane region" description="Helical" evidence="2">
    <location>
        <begin position="200"/>
        <end position="219"/>
    </location>
</feature>
<evidence type="ECO:0000256" key="2">
    <source>
        <dbReference type="SAM" id="Phobius"/>
    </source>
</evidence>
<feature type="domain" description="EamA" evidence="3">
    <location>
        <begin position="11"/>
        <end position="146"/>
    </location>
</feature>
<dbReference type="RefSeq" id="WP_163888429.1">
    <property type="nucleotide sequence ID" value="NZ_BLLB01000002.1"/>
</dbReference>
<name>A0A7I9ZL37_9MYCO</name>
<feature type="transmembrane region" description="Helical" evidence="2">
    <location>
        <begin position="99"/>
        <end position="120"/>
    </location>
</feature>
<sequence>MAANDSHRFRTGLLFAIGSALAFGSSGPFAKSLMEAGWSPTAAVTARLAGGALAMGVFASLMRPGWLREARRYARTVVWYGIVPIAGAQFFYYNAVNHLSVGVALLLEYTAPLLVVAWLWAVTRRRPTNMTLGGVVVAVVGIMLVLGVLGTDGLEGADVNLVGVGWGLAAAVCAACYFLMSDKVGGQDPDGRPGLHPITLAAGGLVIGAVTVGLIGLTGVMPLTFTAADVVIAGWTTSWLVPVIALALIPTAIAYTLGIVGIARLRPRFASLVGLSEVLFAVLAAWLLLGEAITATQAIGGAIVLAGLALARQGDRSEELAAVTWPDAPAGDVPLTSTGDFRS</sequence>
<feature type="transmembrane region" description="Helical" evidence="2">
    <location>
        <begin position="239"/>
        <end position="262"/>
    </location>
</feature>
<feature type="transmembrane region" description="Helical" evidence="2">
    <location>
        <begin position="132"/>
        <end position="149"/>
    </location>
</feature>
<evidence type="ECO:0000259" key="3">
    <source>
        <dbReference type="Pfam" id="PF00892"/>
    </source>
</evidence>
<keyword evidence="5" id="KW-1185">Reference proteome</keyword>
<dbReference type="InterPro" id="IPR000620">
    <property type="entry name" value="EamA_dom"/>
</dbReference>
<keyword evidence="2" id="KW-1133">Transmembrane helix</keyword>
<evidence type="ECO:0000256" key="1">
    <source>
        <dbReference type="ARBA" id="ARBA00007362"/>
    </source>
</evidence>
<feature type="transmembrane region" description="Helical" evidence="2">
    <location>
        <begin position="269"/>
        <end position="289"/>
    </location>
</feature>
<feature type="transmembrane region" description="Helical" evidence="2">
    <location>
        <begin position="161"/>
        <end position="180"/>
    </location>
</feature>
<dbReference type="Pfam" id="PF00892">
    <property type="entry name" value="EamA"/>
    <property type="match status" value="2"/>
</dbReference>
<feature type="transmembrane region" description="Helical" evidence="2">
    <location>
        <begin position="42"/>
        <end position="61"/>
    </location>
</feature>
<organism evidence="4 5">
    <name type="scientific">Mycolicibacterium hippocampi</name>
    <dbReference type="NCBI Taxonomy" id="659824"/>
    <lineage>
        <taxon>Bacteria</taxon>
        <taxon>Bacillati</taxon>
        <taxon>Actinomycetota</taxon>
        <taxon>Actinomycetes</taxon>
        <taxon>Mycobacteriales</taxon>
        <taxon>Mycobacteriaceae</taxon>
        <taxon>Mycolicibacterium</taxon>
    </lineage>
</organism>
<protein>
    <submittedName>
        <fullName evidence="4">Membrane protein</fullName>
    </submittedName>
</protein>
<dbReference type="InterPro" id="IPR037185">
    <property type="entry name" value="EmrE-like"/>
</dbReference>
<accession>A0A7I9ZL37</accession>
<feature type="transmembrane region" description="Helical" evidence="2">
    <location>
        <begin position="12"/>
        <end position="30"/>
    </location>
</feature>
<feature type="transmembrane region" description="Helical" evidence="2">
    <location>
        <begin position="295"/>
        <end position="311"/>
    </location>
</feature>
<proteinExistence type="inferred from homology"/>
<keyword evidence="2" id="KW-0472">Membrane</keyword>
<reference evidence="4 5" key="1">
    <citation type="journal article" date="2019" name="Emerg. Microbes Infect.">
        <title>Comprehensive subspecies identification of 175 nontuberculous mycobacteria species based on 7547 genomic profiles.</title>
        <authorList>
            <person name="Matsumoto Y."/>
            <person name="Kinjo T."/>
            <person name="Motooka D."/>
            <person name="Nabeya D."/>
            <person name="Jung N."/>
            <person name="Uechi K."/>
            <person name="Horii T."/>
            <person name="Iida T."/>
            <person name="Fujita J."/>
            <person name="Nakamura S."/>
        </authorList>
    </citation>
    <scope>NUCLEOTIDE SEQUENCE [LARGE SCALE GENOMIC DNA]</scope>
    <source>
        <strain evidence="4 5">JCM 30996</strain>
    </source>
</reference>
<gene>
    <name evidence="4" type="ORF">MHIP_21670</name>
</gene>
<feature type="domain" description="EamA" evidence="3">
    <location>
        <begin position="162"/>
        <end position="311"/>
    </location>
</feature>
<dbReference type="EMBL" id="BLLB01000002">
    <property type="protein sequence ID" value="GFH01684.1"/>
    <property type="molecule type" value="Genomic_DNA"/>
</dbReference>